<dbReference type="GO" id="GO:0016757">
    <property type="term" value="F:glycosyltransferase activity"/>
    <property type="evidence" value="ECO:0007669"/>
    <property type="project" value="UniProtKB-KW"/>
</dbReference>
<dbReference type="Proteomes" id="UP000215137">
    <property type="component" value="Chromosome"/>
</dbReference>
<feature type="transmembrane region" description="Helical" evidence="4">
    <location>
        <begin position="368"/>
        <end position="391"/>
    </location>
</feature>
<sequence length="416" mass="48049">MFKVVLLLIMAFFWFLLFYYSILLVSGVLHYKRERERKRKPLLKYPSVAILIPAHNEGLILEDTLNAMMKLRYPGHLDVFLLDDQSIDQTAAVARSFAENFSRIHYIKVPPGEPKGKSRVLNYGLSISQSDYFLVYDADNQPDSDAVTKLVEIAEQTENAAGAVGVVRTLNQNKNLLTRMISIEFQVFQLTMQSGRWKLFNLGSLPGTNMLLRRSVIEELEGYDPYALAEDAELTIRITQKGYVLPIVPYAQTWEQEPENLQTFLKQRTRWLIGNLYLLEKSFKDIHFWKGKTFFHSLQHLLTYFVFIFFLITSNVIFVGSLFGINFPEMAAPLLMIWLMSYVVYSIQIISSLAVNQQLSLTSLFVGAIMYFTYAQLFVILLIRAFAIYLYHRVRGLTIGWDKTTRFKADEKDEAA</sequence>
<keyword evidence="6" id="KW-1185">Reference proteome</keyword>
<dbReference type="AlphaFoldDB" id="A0A248TFX4"/>
<dbReference type="PANTHER" id="PTHR43630:SF1">
    <property type="entry name" value="POLY-BETA-1,6-N-ACETYL-D-GLUCOSAMINE SYNTHASE"/>
    <property type="match status" value="1"/>
</dbReference>
<keyword evidence="4" id="KW-0812">Transmembrane</keyword>
<name>A0A248TFX4_9BACI</name>
<dbReference type="KEGG" id="bko:CKF48_07070"/>
<comment type="similarity">
    <text evidence="1">Belongs to the glycosyltransferase 2 family.</text>
</comment>
<proteinExistence type="inferred from homology"/>
<evidence type="ECO:0000256" key="2">
    <source>
        <dbReference type="ARBA" id="ARBA00022676"/>
    </source>
</evidence>
<organism evidence="5 6">
    <name type="scientific">Cytobacillus kochii</name>
    <dbReference type="NCBI Taxonomy" id="859143"/>
    <lineage>
        <taxon>Bacteria</taxon>
        <taxon>Bacillati</taxon>
        <taxon>Bacillota</taxon>
        <taxon>Bacilli</taxon>
        <taxon>Bacillales</taxon>
        <taxon>Bacillaceae</taxon>
        <taxon>Cytobacillus</taxon>
    </lineage>
</organism>
<keyword evidence="2 5" id="KW-0328">Glycosyltransferase</keyword>
<keyword evidence="4" id="KW-0472">Membrane</keyword>
<evidence type="ECO:0000256" key="1">
    <source>
        <dbReference type="ARBA" id="ARBA00006739"/>
    </source>
</evidence>
<dbReference type="OrthoDB" id="9766299at2"/>
<dbReference type="Pfam" id="PF13641">
    <property type="entry name" value="Glyco_tranf_2_3"/>
    <property type="match status" value="1"/>
</dbReference>
<evidence type="ECO:0000256" key="4">
    <source>
        <dbReference type="SAM" id="Phobius"/>
    </source>
</evidence>
<dbReference type="PANTHER" id="PTHR43630">
    <property type="entry name" value="POLY-BETA-1,6-N-ACETYL-D-GLUCOSAMINE SYNTHASE"/>
    <property type="match status" value="1"/>
</dbReference>
<reference evidence="5 6" key="1">
    <citation type="submission" date="2017-08" db="EMBL/GenBank/DDBJ databases">
        <title>Complete Genome Sequence of Bacillus kochii Oregon-R-modENCODE STRAIN BDGP4, isolated from Drosophila melanogaster gut.</title>
        <authorList>
            <person name="Wan K.H."/>
            <person name="Yu C."/>
            <person name="Park S."/>
            <person name="Hammonds A.S."/>
            <person name="Booth B.W."/>
            <person name="Celniker S.E."/>
        </authorList>
    </citation>
    <scope>NUCLEOTIDE SEQUENCE [LARGE SCALE GENOMIC DNA]</scope>
    <source>
        <strain evidence="5 6">BDGP4</strain>
    </source>
</reference>
<dbReference type="EMBL" id="CP022983">
    <property type="protein sequence ID" value="ASV67114.1"/>
    <property type="molecule type" value="Genomic_DNA"/>
</dbReference>
<protein>
    <submittedName>
        <fullName evidence="5">N-acetylglucosaminyltransferase</fullName>
    </submittedName>
</protein>
<dbReference type="SUPFAM" id="SSF53448">
    <property type="entry name" value="Nucleotide-diphospho-sugar transferases"/>
    <property type="match status" value="1"/>
</dbReference>
<evidence type="ECO:0000313" key="5">
    <source>
        <dbReference type="EMBL" id="ASV67114.1"/>
    </source>
</evidence>
<dbReference type="InterPro" id="IPR029044">
    <property type="entry name" value="Nucleotide-diphossugar_trans"/>
</dbReference>
<gene>
    <name evidence="5" type="ORF">CKF48_07070</name>
</gene>
<feature type="transmembrane region" description="Helical" evidence="4">
    <location>
        <begin position="335"/>
        <end position="356"/>
    </location>
</feature>
<keyword evidence="4" id="KW-1133">Transmembrane helix</keyword>
<feature type="transmembrane region" description="Helical" evidence="4">
    <location>
        <begin position="301"/>
        <end position="323"/>
    </location>
</feature>
<dbReference type="CDD" id="cd06423">
    <property type="entry name" value="CESA_like"/>
    <property type="match status" value="1"/>
</dbReference>
<evidence type="ECO:0000256" key="3">
    <source>
        <dbReference type="ARBA" id="ARBA00022679"/>
    </source>
</evidence>
<evidence type="ECO:0000313" key="6">
    <source>
        <dbReference type="Proteomes" id="UP000215137"/>
    </source>
</evidence>
<keyword evidence="3 5" id="KW-0808">Transferase</keyword>
<feature type="transmembrane region" description="Helical" evidence="4">
    <location>
        <begin position="6"/>
        <end position="31"/>
    </location>
</feature>
<dbReference type="RefSeq" id="WP_095370689.1">
    <property type="nucleotide sequence ID" value="NZ_CP022983.1"/>
</dbReference>
<dbReference type="Gene3D" id="3.90.550.10">
    <property type="entry name" value="Spore Coat Polysaccharide Biosynthesis Protein SpsA, Chain A"/>
    <property type="match status" value="1"/>
</dbReference>
<accession>A0A248TFX4</accession>